<accession>A0A1N7NUL9</accession>
<protein>
    <recommendedName>
        <fullName evidence="4">DUF3429 domain-containing protein</fullName>
    </recommendedName>
</protein>
<keyword evidence="1" id="KW-1133">Transmembrane helix</keyword>
<feature type="transmembrane region" description="Helical" evidence="1">
    <location>
        <begin position="14"/>
        <end position="34"/>
    </location>
</feature>
<dbReference type="RefSeq" id="WP_054343529.1">
    <property type="nucleotide sequence ID" value="NZ_FTOE01000011.1"/>
</dbReference>
<evidence type="ECO:0000313" key="2">
    <source>
        <dbReference type="EMBL" id="SIT02063.1"/>
    </source>
</evidence>
<feature type="transmembrane region" description="Helical" evidence="1">
    <location>
        <begin position="74"/>
        <end position="92"/>
    </location>
</feature>
<keyword evidence="1" id="KW-0472">Membrane</keyword>
<reference evidence="3" key="1">
    <citation type="submission" date="2017-01" db="EMBL/GenBank/DDBJ databases">
        <authorList>
            <person name="Varghese N."/>
            <person name="Submissions S."/>
        </authorList>
    </citation>
    <scope>NUCLEOTIDE SEQUENCE [LARGE SCALE GENOMIC DNA]</scope>
    <source>
        <strain evidence="3">DSM 22306</strain>
    </source>
</reference>
<dbReference type="AlphaFoldDB" id="A0A1N7NUL9"/>
<feature type="transmembrane region" description="Helical" evidence="1">
    <location>
        <begin position="98"/>
        <end position="117"/>
    </location>
</feature>
<evidence type="ECO:0008006" key="4">
    <source>
        <dbReference type="Google" id="ProtNLM"/>
    </source>
</evidence>
<sequence length="148" mass="16587">MVDRSLQRTLPDTVLFLGYAGLIPFVALPFLQYFGLVEMTQLQPTINAYAFGIISFICGTWWRADMATVAQTPALILSNCVFLIGFFAFVLLPNVWPLIAAVLLLILFTIEHYTSLIGRFSMSYKFMRGTLSVLASIAMLCSYIFYAS</sequence>
<dbReference type="Pfam" id="PF11911">
    <property type="entry name" value="DUF3429"/>
    <property type="match status" value="1"/>
</dbReference>
<organism evidence="2 3">
    <name type="scientific">Neptunomonas antarctica</name>
    <dbReference type="NCBI Taxonomy" id="619304"/>
    <lineage>
        <taxon>Bacteria</taxon>
        <taxon>Pseudomonadati</taxon>
        <taxon>Pseudomonadota</taxon>
        <taxon>Gammaproteobacteria</taxon>
        <taxon>Oceanospirillales</taxon>
        <taxon>Oceanospirillaceae</taxon>
        <taxon>Neptunomonas</taxon>
    </lineage>
</organism>
<gene>
    <name evidence="2" type="ORF">SAMN05421760_11149</name>
</gene>
<keyword evidence="3" id="KW-1185">Reference proteome</keyword>
<dbReference type="OrthoDB" id="8591832at2"/>
<dbReference type="Proteomes" id="UP000185999">
    <property type="component" value="Unassembled WGS sequence"/>
</dbReference>
<keyword evidence="1" id="KW-0812">Transmembrane</keyword>
<evidence type="ECO:0000256" key="1">
    <source>
        <dbReference type="SAM" id="Phobius"/>
    </source>
</evidence>
<proteinExistence type="predicted"/>
<feature type="transmembrane region" description="Helical" evidence="1">
    <location>
        <begin position="46"/>
        <end position="62"/>
    </location>
</feature>
<evidence type="ECO:0000313" key="3">
    <source>
        <dbReference type="Proteomes" id="UP000185999"/>
    </source>
</evidence>
<dbReference type="InterPro" id="IPR021836">
    <property type="entry name" value="DUF3429"/>
</dbReference>
<feature type="transmembrane region" description="Helical" evidence="1">
    <location>
        <begin position="129"/>
        <end position="146"/>
    </location>
</feature>
<dbReference type="STRING" id="619304.SAMN05421760_11149"/>
<name>A0A1N7NUL9_9GAMM</name>
<dbReference type="EMBL" id="FTOE01000011">
    <property type="protein sequence ID" value="SIT02063.1"/>
    <property type="molecule type" value="Genomic_DNA"/>
</dbReference>